<organism evidence="2">
    <name type="scientific">Siphoviridae sp. cttFh17</name>
    <dbReference type="NCBI Taxonomy" id="2826491"/>
    <lineage>
        <taxon>Viruses</taxon>
        <taxon>Duplodnaviria</taxon>
        <taxon>Heunggongvirae</taxon>
        <taxon>Uroviricota</taxon>
        <taxon>Caudoviricetes</taxon>
    </lineage>
</organism>
<accession>A0A8S5NI00</accession>
<dbReference type="InterPro" id="IPR010902">
    <property type="entry name" value="NUMOD4"/>
</dbReference>
<dbReference type="Gene3D" id="3.90.75.20">
    <property type="match status" value="1"/>
</dbReference>
<dbReference type="Gene3D" id="1.10.10.10">
    <property type="entry name" value="Winged helix-like DNA-binding domain superfamily/Winged helix DNA-binding domain"/>
    <property type="match status" value="1"/>
</dbReference>
<dbReference type="GO" id="GO:0016788">
    <property type="term" value="F:hydrolase activity, acting on ester bonds"/>
    <property type="evidence" value="ECO:0007669"/>
    <property type="project" value="InterPro"/>
</dbReference>
<evidence type="ECO:0000259" key="1">
    <source>
        <dbReference type="Pfam" id="PF07463"/>
    </source>
</evidence>
<dbReference type="InterPro" id="IPR036388">
    <property type="entry name" value="WH-like_DNA-bd_sf"/>
</dbReference>
<evidence type="ECO:0000313" key="2">
    <source>
        <dbReference type="EMBL" id="DAD94305.1"/>
    </source>
</evidence>
<feature type="domain" description="NUMOD4" evidence="1">
    <location>
        <begin position="3"/>
        <end position="45"/>
    </location>
</feature>
<keyword evidence="2" id="KW-0378">Hydrolase</keyword>
<keyword evidence="2" id="KW-0255">Endonuclease</keyword>
<protein>
    <submittedName>
        <fullName evidence="2">Homing endonuclease</fullName>
    </submittedName>
</protein>
<sequence>MTEEWRVVEEFPLYSVSNYGRVKNNSSNHILVGGKDRDGYRQVTLQGKDKQYNRRVCRLVAIAFIPNPLKLPQVNHKDENKQNDYVCNLEWCTALYNNNYGTKTDSTKKKVRCIETQVVYSGLREAARNNGVSHSTIRRACLKKYKVVGYHWEFV</sequence>
<proteinExistence type="predicted"/>
<dbReference type="Pfam" id="PF07463">
    <property type="entry name" value="NUMOD4"/>
    <property type="match status" value="1"/>
</dbReference>
<dbReference type="GO" id="GO:0004519">
    <property type="term" value="F:endonuclease activity"/>
    <property type="evidence" value="ECO:0007669"/>
    <property type="project" value="UniProtKB-KW"/>
</dbReference>
<name>A0A8S5NI00_9CAUD</name>
<dbReference type="SUPFAM" id="SSF54060">
    <property type="entry name" value="His-Me finger endonucleases"/>
    <property type="match status" value="1"/>
</dbReference>
<dbReference type="InterPro" id="IPR044925">
    <property type="entry name" value="His-Me_finger_sf"/>
</dbReference>
<dbReference type="EMBL" id="BK015176">
    <property type="protein sequence ID" value="DAD94305.1"/>
    <property type="molecule type" value="Genomic_DNA"/>
</dbReference>
<reference evidence="2" key="1">
    <citation type="journal article" date="2021" name="Proc. Natl. Acad. Sci. U.S.A.">
        <title>A Catalog of Tens of Thousands of Viruses from Human Metagenomes Reveals Hidden Associations with Chronic Diseases.</title>
        <authorList>
            <person name="Tisza M.J."/>
            <person name="Buck C.B."/>
        </authorList>
    </citation>
    <scope>NUCLEOTIDE SEQUENCE</scope>
    <source>
        <strain evidence="2">CttFh17</strain>
    </source>
</reference>
<keyword evidence="2" id="KW-0540">Nuclease</keyword>